<evidence type="ECO:0000259" key="2">
    <source>
        <dbReference type="Pfam" id="PF21320"/>
    </source>
</evidence>
<dbReference type="InterPro" id="IPR029063">
    <property type="entry name" value="SAM-dependent_MTases_sf"/>
</dbReference>
<dbReference type="EC" id="2.1.-.-" evidence="3"/>
<dbReference type="GO" id="GO:0008168">
    <property type="term" value="F:methyltransferase activity"/>
    <property type="evidence" value="ECO:0007669"/>
    <property type="project" value="UniProtKB-KW"/>
</dbReference>
<dbReference type="InterPro" id="IPR036390">
    <property type="entry name" value="WH_DNA-bd_sf"/>
</dbReference>
<dbReference type="Proteomes" id="UP001268683">
    <property type="component" value="Chromosome"/>
</dbReference>
<evidence type="ECO:0000313" key="4">
    <source>
        <dbReference type="Proteomes" id="UP001268683"/>
    </source>
</evidence>
<dbReference type="InterPro" id="IPR048711">
    <property type="entry name" value="WHD_Rv2258c"/>
</dbReference>
<feature type="domain" description="S-adenosylmethionine-dependent methyltransferase Rv2258c-like winged HTH" evidence="2">
    <location>
        <begin position="23"/>
        <end position="90"/>
    </location>
</feature>
<dbReference type="Pfam" id="PF13847">
    <property type="entry name" value="Methyltransf_31"/>
    <property type="match status" value="1"/>
</dbReference>
<reference evidence="3" key="1">
    <citation type="submission" date="2023-04" db="EMBL/GenBank/DDBJ databases">
        <title>Complete genome sequence of Temperatibacter marinus.</title>
        <authorList>
            <person name="Rong J.-C."/>
            <person name="Yi M.-L."/>
            <person name="Zhao Q."/>
        </authorList>
    </citation>
    <scope>NUCLEOTIDE SEQUENCE</scope>
    <source>
        <strain evidence="3">NBRC 110045</strain>
    </source>
</reference>
<dbReference type="Pfam" id="PF21320">
    <property type="entry name" value="WHD_Rv2258c"/>
    <property type="match status" value="1"/>
</dbReference>
<proteinExistence type="predicted"/>
<dbReference type="SUPFAM" id="SSF46785">
    <property type="entry name" value="Winged helix' DNA-binding domain"/>
    <property type="match status" value="1"/>
</dbReference>
<organism evidence="3 4">
    <name type="scientific">Temperatibacter marinus</name>
    <dbReference type="NCBI Taxonomy" id="1456591"/>
    <lineage>
        <taxon>Bacteria</taxon>
        <taxon>Pseudomonadati</taxon>
        <taxon>Pseudomonadota</taxon>
        <taxon>Alphaproteobacteria</taxon>
        <taxon>Kordiimonadales</taxon>
        <taxon>Temperatibacteraceae</taxon>
        <taxon>Temperatibacter</taxon>
    </lineage>
</organism>
<sequence>MTNQQKSEEFAGQVVADVAAAISGVMTSIGHKLKLYKNMASKGWMSSEQLASNSGLHERYVREWLNNQVAGGYVEYDKSMHLYCLPDAHLPILVDEDSPFFLVPALEVVASLWHDEGKIQQLFTTGEGMAWGDHHHRLFCGSESLFRPGYETFLIDDWIASVPSLQEKLSMGIKVADVGCGHGVSSILLAKAFKKSQIIGYDNHAKSISTANERSQAAGSPKNLSFVCQDAKSYTEKNFDLLCFMDCLHDMGDPVGAARHAYNSLKEGGQIFLVEPAANDCVSDNINPVSRLYYAASTSVCVPCSRSQDVQAGLGAQAGQKRLSDILKEAGFRNVKRVAETAFNIILVASK</sequence>
<keyword evidence="3" id="KW-0489">Methyltransferase</keyword>
<keyword evidence="4" id="KW-1185">Reference proteome</keyword>
<dbReference type="InterPro" id="IPR025714">
    <property type="entry name" value="Methyltranfer_dom"/>
</dbReference>
<dbReference type="InterPro" id="IPR053173">
    <property type="entry name" value="SAM-binding_MTase"/>
</dbReference>
<dbReference type="RefSeq" id="WP_310797628.1">
    <property type="nucleotide sequence ID" value="NZ_CP123872.1"/>
</dbReference>
<dbReference type="GO" id="GO:0032259">
    <property type="term" value="P:methylation"/>
    <property type="evidence" value="ECO:0007669"/>
    <property type="project" value="UniProtKB-KW"/>
</dbReference>
<dbReference type="EMBL" id="CP123872">
    <property type="protein sequence ID" value="WND01798.1"/>
    <property type="molecule type" value="Genomic_DNA"/>
</dbReference>
<protein>
    <submittedName>
        <fullName evidence="3">Class I SAM-dependent methyltransferase</fullName>
        <ecNumber evidence="3">2.1.-.-</ecNumber>
    </submittedName>
</protein>
<name>A0AA52EDR3_9PROT</name>
<gene>
    <name evidence="3" type="ORF">QGN29_09560</name>
</gene>
<dbReference type="SUPFAM" id="SSF53335">
    <property type="entry name" value="S-adenosyl-L-methionine-dependent methyltransferases"/>
    <property type="match status" value="1"/>
</dbReference>
<dbReference type="KEGG" id="tmk:QGN29_09560"/>
<dbReference type="PANTHER" id="PTHR45128:SF2">
    <property type="entry name" value="METHYLTRANSFERASE DOMAIN-CONTAINING PROTEIN"/>
    <property type="match status" value="1"/>
</dbReference>
<evidence type="ECO:0000313" key="3">
    <source>
        <dbReference type="EMBL" id="WND01798.1"/>
    </source>
</evidence>
<dbReference type="CDD" id="cd02440">
    <property type="entry name" value="AdoMet_MTases"/>
    <property type="match status" value="1"/>
</dbReference>
<accession>A0AA52EDR3</accession>
<dbReference type="PANTHER" id="PTHR45128">
    <property type="entry name" value="METHYLTRANSFERASE TYPE 11"/>
    <property type="match status" value="1"/>
</dbReference>
<dbReference type="AlphaFoldDB" id="A0AA52EDR3"/>
<dbReference type="Gene3D" id="3.40.50.150">
    <property type="entry name" value="Vaccinia Virus protein VP39"/>
    <property type="match status" value="1"/>
</dbReference>
<evidence type="ECO:0000259" key="1">
    <source>
        <dbReference type="Pfam" id="PF13847"/>
    </source>
</evidence>
<feature type="domain" description="Methyltransferase" evidence="1">
    <location>
        <begin position="172"/>
        <end position="330"/>
    </location>
</feature>
<keyword evidence="3" id="KW-0808">Transferase</keyword>